<dbReference type="RefSeq" id="WP_248353608.1">
    <property type="nucleotide sequence ID" value="NZ_AP025591.1"/>
</dbReference>
<evidence type="ECO:0008006" key="4">
    <source>
        <dbReference type="Google" id="ProtNLM"/>
    </source>
</evidence>
<protein>
    <recommendedName>
        <fullName evidence="4">Cupin domain-containing protein</fullName>
    </recommendedName>
</protein>
<dbReference type="Proteomes" id="UP001162891">
    <property type="component" value="Chromosome"/>
</dbReference>
<proteinExistence type="predicted"/>
<feature type="compositionally biased region" description="Basic residues" evidence="1">
    <location>
        <begin position="17"/>
        <end position="29"/>
    </location>
</feature>
<evidence type="ECO:0000256" key="1">
    <source>
        <dbReference type="SAM" id="MobiDB-lite"/>
    </source>
</evidence>
<organism evidence="2 3">
    <name type="scientific">Anaeromyxobacter oryzae</name>
    <dbReference type="NCBI Taxonomy" id="2918170"/>
    <lineage>
        <taxon>Bacteria</taxon>
        <taxon>Pseudomonadati</taxon>
        <taxon>Myxococcota</taxon>
        <taxon>Myxococcia</taxon>
        <taxon>Myxococcales</taxon>
        <taxon>Cystobacterineae</taxon>
        <taxon>Anaeromyxobacteraceae</taxon>
        <taxon>Anaeromyxobacter</taxon>
    </lineage>
</organism>
<sequence length="157" mass="17174">MAKTKLVKRKLSERARVASRRTAPTRRRAPRPEPRFVAVKGATRRDAGAVQLEIGRAGAARVKRAIYPPGFRWSVDMKPVVRSDLCMHAHVGFLASGALRIEYPDGCTVEYEAPQIVAIDPGHDGAVLGDAPAVLIEFDFEGDTVNRLGMPGSHRHP</sequence>
<evidence type="ECO:0000313" key="3">
    <source>
        <dbReference type="Proteomes" id="UP001162891"/>
    </source>
</evidence>
<reference evidence="3" key="1">
    <citation type="journal article" date="2022" name="Int. J. Syst. Evol. Microbiol.">
        <title>Anaeromyxobacter oryzae sp. nov., Anaeromyxobacter diazotrophicus sp. nov. and Anaeromyxobacter paludicola sp. nov., isolated from paddy soils.</title>
        <authorList>
            <person name="Itoh H."/>
            <person name="Xu Z."/>
            <person name="Mise K."/>
            <person name="Masuda Y."/>
            <person name="Ushijima N."/>
            <person name="Hayakawa C."/>
            <person name="Shiratori Y."/>
            <person name="Senoo K."/>
        </authorList>
    </citation>
    <scope>NUCLEOTIDE SEQUENCE [LARGE SCALE GENOMIC DNA]</scope>
    <source>
        <strain evidence="3">Red232</strain>
    </source>
</reference>
<accession>A0ABM7WZW1</accession>
<evidence type="ECO:0000313" key="2">
    <source>
        <dbReference type="EMBL" id="BDG05070.1"/>
    </source>
</evidence>
<feature type="region of interest" description="Disordered" evidence="1">
    <location>
        <begin position="11"/>
        <end position="33"/>
    </location>
</feature>
<dbReference type="EMBL" id="AP025591">
    <property type="protein sequence ID" value="BDG05070.1"/>
    <property type="molecule type" value="Genomic_DNA"/>
</dbReference>
<name>A0ABM7WZW1_9BACT</name>
<keyword evidence="3" id="KW-1185">Reference proteome</keyword>
<gene>
    <name evidence="2" type="ORF">AMOR_40660</name>
</gene>